<evidence type="ECO:0000259" key="1">
    <source>
        <dbReference type="Pfam" id="PF13185"/>
    </source>
</evidence>
<feature type="domain" description="GAF" evidence="1">
    <location>
        <begin position="19"/>
        <end position="160"/>
    </location>
</feature>
<dbReference type="Proteomes" id="UP001553843">
    <property type="component" value="Unassembled WGS sequence"/>
</dbReference>
<dbReference type="InterPro" id="IPR029016">
    <property type="entry name" value="GAF-like_dom_sf"/>
</dbReference>
<dbReference type="EMBL" id="JBEYRS010000021">
    <property type="protein sequence ID" value="MEW2367020.1"/>
    <property type="molecule type" value="Genomic_DNA"/>
</dbReference>
<gene>
    <name evidence="2" type="ORF">AB0887_34395</name>
</gene>
<evidence type="ECO:0000313" key="2">
    <source>
        <dbReference type="EMBL" id="MEW2367020.1"/>
    </source>
</evidence>
<organism evidence="2 3">
    <name type="scientific">Streptomyces huasconensis</name>
    <dbReference type="NCBI Taxonomy" id="1854574"/>
    <lineage>
        <taxon>Bacteria</taxon>
        <taxon>Bacillati</taxon>
        <taxon>Actinomycetota</taxon>
        <taxon>Actinomycetes</taxon>
        <taxon>Kitasatosporales</taxon>
        <taxon>Streptomycetaceae</taxon>
        <taxon>Streptomyces</taxon>
    </lineage>
</organism>
<evidence type="ECO:0000313" key="3">
    <source>
        <dbReference type="Proteomes" id="UP001553843"/>
    </source>
</evidence>
<name>A0ABV3M5N7_9ACTN</name>
<dbReference type="InterPro" id="IPR003018">
    <property type="entry name" value="GAF"/>
</dbReference>
<proteinExistence type="predicted"/>
<accession>A0ABV3M5N7</accession>
<reference evidence="2 3" key="1">
    <citation type="submission" date="2024-06" db="EMBL/GenBank/DDBJ databases">
        <title>The Natural Products Discovery Center: Release of the First 8490 Sequenced Strains for Exploring Actinobacteria Biosynthetic Diversity.</title>
        <authorList>
            <person name="Kalkreuter E."/>
            <person name="Kautsar S.A."/>
            <person name="Yang D."/>
            <person name="Bader C.D."/>
            <person name="Teijaro C.N."/>
            <person name="Fluegel L."/>
            <person name="Davis C.M."/>
            <person name="Simpson J.R."/>
            <person name="Lauterbach L."/>
            <person name="Steele A.D."/>
            <person name="Gui C."/>
            <person name="Meng S."/>
            <person name="Li G."/>
            <person name="Viehrig K."/>
            <person name="Ye F."/>
            <person name="Su P."/>
            <person name="Kiefer A.F."/>
            <person name="Nichols A."/>
            <person name="Cepeda A.J."/>
            <person name="Yan W."/>
            <person name="Fan B."/>
            <person name="Jiang Y."/>
            <person name="Adhikari A."/>
            <person name="Zheng C.-J."/>
            <person name="Schuster L."/>
            <person name="Cowan T.M."/>
            <person name="Smanski M.J."/>
            <person name="Chevrette M.G."/>
            <person name="De Carvalho L.P.S."/>
            <person name="Shen B."/>
        </authorList>
    </citation>
    <scope>NUCLEOTIDE SEQUENCE [LARGE SCALE GENOMIC DNA]</scope>
    <source>
        <strain evidence="2 3">NPDC047833</strain>
    </source>
</reference>
<dbReference type="SUPFAM" id="SSF55781">
    <property type="entry name" value="GAF domain-like"/>
    <property type="match status" value="1"/>
</dbReference>
<dbReference type="Pfam" id="PF13185">
    <property type="entry name" value="GAF_2"/>
    <property type="match status" value="1"/>
</dbReference>
<dbReference type="RefSeq" id="WP_359777444.1">
    <property type="nucleotide sequence ID" value="NZ_JBEYRR010000004.1"/>
</dbReference>
<keyword evidence="3" id="KW-1185">Reference proteome</keyword>
<protein>
    <submittedName>
        <fullName evidence="2">GAF and ANTAR domain-containing protein</fullName>
    </submittedName>
</protein>
<dbReference type="Gene3D" id="3.30.450.40">
    <property type="match status" value="1"/>
</dbReference>
<sequence>MTHGCTVVDLVLHATREAPEELPRRLCRALCQGLPADGASLVFLTETPYRQLLHATDPVTLRLEELQFVADEGPCVSAAVSGKPLLVDDFRRPLTRWPLFEAAMGDELGEIGAVHVLPLTFDDKVFGTVELMRREPVSLEHDATDREMVRQAEAAARVISRVMLPSFWRLLAHGELPLWKPSDQIDTHWGTTHQASDKLAAHLDISPEEALARLRASAFVTGRPLPEIAREINDMPSDGPSWPSR</sequence>
<comment type="caution">
    <text evidence="2">The sequence shown here is derived from an EMBL/GenBank/DDBJ whole genome shotgun (WGS) entry which is preliminary data.</text>
</comment>